<reference evidence="1" key="2">
    <citation type="submission" date="2023-06" db="EMBL/GenBank/DDBJ databases">
        <authorList>
            <consortium name="Lawrence Berkeley National Laboratory"/>
            <person name="Haridas S."/>
            <person name="Hensen N."/>
            <person name="Bonometti L."/>
            <person name="Westerberg I."/>
            <person name="Brannstrom I.O."/>
            <person name="Guillou S."/>
            <person name="Cros-Aarteil S."/>
            <person name="Calhoun S."/>
            <person name="Kuo A."/>
            <person name="Mondo S."/>
            <person name="Pangilinan J."/>
            <person name="Riley R."/>
            <person name="LaButti K."/>
            <person name="Andreopoulos B."/>
            <person name="Lipzen A."/>
            <person name="Chen C."/>
            <person name="Yanf M."/>
            <person name="Daum C."/>
            <person name="Ng V."/>
            <person name="Clum A."/>
            <person name="Steindorff A."/>
            <person name="Ohm R."/>
            <person name="Martin F."/>
            <person name="Silar P."/>
            <person name="Natvig D."/>
            <person name="Lalanne C."/>
            <person name="Gautier V."/>
            <person name="Ament-velasquez S.L."/>
            <person name="Kruys A."/>
            <person name="Hutchinson M.I."/>
            <person name="Powell A.J."/>
            <person name="Barry K."/>
            <person name="Miller A.N."/>
            <person name="Grigoriev I.V."/>
            <person name="Debuchy R."/>
            <person name="Gladieux P."/>
            <person name="Thoren M.H."/>
            <person name="Johannesson H."/>
        </authorList>
    </citation>
    <scope>NUCLEOTIDE SEQUENCE</scope>
    <source>
        <strain evidence="1">CBS 232.78</strain>
    </source>
</reference>
<reference evidence="1" key="1">
    <citation type="journal article" date="2023" name="Mol. Phylogenet. Evol.">
        <title>Genome-scale phylogeny and comparative genomics of the fungal order Sordariales.</title>
        <authorList>
            <person name="Hensen N."/>
            <person name="Bonometti L."/>
            <person name="Westerberg I."/>
            <person name="Brannstrom I.O."/>
            <person name="Guillou S."/>
            <person name="Cros-Aarteil S."/>
            <person name="Calhoun S."/>
            <person name="Haridas S."/>
            <person name="Kuo A."/>
            <person name="Mondo S."/>
            <person name="Pangilinan J."/>
            <person name="Riley R."/>
            <person name="LaButti K."/>
            <person name="Andreopoulos B."/>
            <person name="Lipzen A."/>
            <person name="Chen C."/>
            <person name="Yan M."/>
            <person name="Daum C."/>
            <person name="Ng V."/>
            <person name="Clum A."/>
            <person name="Steindorff A."/>
            <person name="Ohm R.A."/>
            <person name="Martin F."/>
            <person name="Silar P."/>
            <person name="Natvig D.O."/>
            <person name="Lalanne C."/>
            <person name="Gautier V."/>
            <person name="Ament-Velasquez S.L."/>
            <person name="Kruys A."/>
            <person name="Hutchinson M.I."/>
            <person name="Powell A.J."/>
            <person name="Barry K."/>
            <person name="Miller A.N."/>
            <person name="Grigoriev I.V."/>
            <person name="Debuchy R."/>
            <person name="Gladieux P."/>
            <person name="Hiltunen Thoren M."/>
            <person name="Johannesson H."/>
        </authorList>
    </citation>
    <scope>NUCLEOTIDE SEQUENCE</scope>
    <source>
        <strain evidence="1">CBS 232.78</strain>
    </source>
</reference>
<dbReference type="AlphaFoldDB" id="A0AAE0TVP3"/>
<proteinExistence type="predicted"/>
<dbReference type="Proteomes" id="UP001285441">
    <property type="component" value="Unassembled WGS sequence"/>
</dbReference>
<evidence type="ECO:0000313" key="2">
    <source>
        <dbReference type="Proteomes" id="UP001285441"/>
    </source>
</evidence>
<protein>
    <submittedName>
        <fullName evidence="1">Uncharacterized protein</fullName>
    </submittedName>
</protein>
<evidence type="ECO:0000313" key="1">
    <source>
        <dbReference type="EMBL" id="KAK3381085.1"/>
    </source>
</evidence>
<comment type="caution">
    <text evidence="1">The sequence shown here is derived from an EMBL/GenBank/DDBJ whole genome shotgun (WGS) entry which is preliminary data.</text>
</comment>
<organism evidence="1 2">
    <name type="scientific">Podospora didyma</name>
    <dbReference type="NCBI Taxonomy" id="330526"/>
    <lineage>
        <taxon>Eukaryota</taxon>
        <taxon>Fungi</taxon>
        <taxon>Dikarya</taxon>
        <taxon>Ascomycota</taxon>
        <taxon>Pezizomycotina</taxon>
        <taxon>Sordariomycetes</taxon>
        <taxon>Sordariomycetidae</taxon>
        <taxon>Sordariales</taxon>
        <taxon>Podosporaceae</taxon>
        <taxon>Podospora</taxon>
    </lineage>
</organism>
<dbReference type="EMBL" id="JAULSW010000005">
    <property type="protein sequence ID" value="KAK3381085.1"/>
    <property type="molecule type" value="Genomic_DNA"/>
</dbReference>
<keyword evidence="2" id="KW-1185">Reference proteome</keyword>
<name>A0AAE0TVP3_9PEZI</name>
<gene>
    <name evidence="1" type="ORF">B0H63DRAFT_196203</name>
</gene>
<accession>A0AAE0TVP3</accession>
<sequence>MVAGSEKSLAVMSIRIWEGGPPMRKTALLPPPPMAPFDQSAAAPAARPRLPPRLTFCMTEVGWAEPGKLYLMPVTLMAVAPVFWRRRRRQVLAPVVPPADLAARGRYVALPASKGSTSTLMLGGVMVLGASGLGLEFEDWLRCVHPWHVLCIHISGSPEPSACIKILYIFIYKYIPTAEPIRPPCQIFDLLSATSCCQANQAAATSYTHRYSRVFKIDIALTATSSHGLH</sequence>